<gene>
    <name evidence="7" type="ORF">METZ01_LOCUS134971</name>
</gene>
<dbReference type="Pfam" id="PF00162">
    <property type="entry name" value="PGK"/>
    <property type="match status" value="1"/>
</dbReference>
<dbReference type="GO" id="GO:0004618">
    <property type="term" value="F:phosphoglycerate kinase activity"/>
    <property type="evidence" value="ECO:0007669"/>
    <property type="project" value="UniProtKB-EC"/>
</dbReference>
<dbReference type="GO" id="GO:0006096">
    <property type="term" value="P:glycolytic process"/>
    <property type="evidence" value="ECO:0007669"/>
    <property type="project" value="InterPro"/>
</dbReference>
<dbReference type="EMBL" id="UINC01019399">
    <property type="protein sequence ID" value="SVA82117.1"/>
    <property type="molecule type" value="Genomic_DNA"/>
</dbReference>
<dbReference type="PIRSF" id="PIRSF000724">
    <property type="entry name" value="Pgk"/>
    <property type="match status" value="1"/>
</dbReference>
<dbReference type="InterPro" id="IPR015911">
    <property type="entry name" value="Phosphoglycerate_kinase_CS"/>
</dbReference>
<dbReference type="PROSITE" id="PS00111">
    <property type="entry name" value="PGLYCERATE_KINASE"/>
    <property type="match status" value="1"/>
</dbReference>
<reference evidence="7" key="1">
    <citation type="submission" date="2018-05" db="EMBL/GenBank/DDBJ databases">
        <authorList>
            <person name="Lanie J.A."/>
            <person name="Ng W.-L."/>
            <person name="Kazmierczak K.M."/>
            <person name="Andrzejewski T.M."/>
            <person name="Davidsen T.M."/>
            <person name="Wayne K.J."/>
            <person name="Tettelin H."/>
            <person name="Glass J.I."/>
            <person name="Rusch D."/>
            <person name="Podicherti R."/>
            <person name="Tsui H.-C.T."/>
            <person name="Winkler M.E."/>
        </authorList>
    </citation>
    <scope>NUCLEOTIDE SEQUENCE</scope>
</reference>
<name>A0A381Z063_9ZZZZ</name>
<comment type="catalytic activity">
    <reaction evidence="1">
        <text>(2R)-3-phosphoglycerate + ATP = (2R)-3-phospho-glyceroyl phosphate + ADP</text>
        <dbReference type="Rhea" id="RHEA:14801"/>
        <dbReference type="ChEBI" id="CHEBI:30616"/>
        <dbReference type="ChEBI" id="CHEBI:57604"/>
        <dbReference type="ChEBI" id="CHEBI:58272"/>
        <dbReference type="ChEBI" id="CHEBI:456216"/>
        <dbReference type="EC" id="2.7.2.3"/>
    </reaction>
</comment>
<evidence type="ECO:0000313" key="7">
    <source>
        <dbReference type="EMBL" id="SVA82117.1"/>
    </source>
</evidence>
<dbReference type="GO" id="GO:0006094">
    <property type="term" value="P:gluconeogenesis"/>
    <property type="evidence" value="ECO:0007669"/>
    <property type="project" value="TreeGrafter"/>
</dbReference>
<keyword evidence="6" id="KW-0067">ATP-binding</keyword>
<dbReference type="Gene3D" id="3.40.50.1260">
    <property type="entry name" value="Phosphoglycerate kinase, N-terminal domain"/>
    <property type="match status" value="2"/>
</dbReference>
<evidence type="ECO:0000256" key="4">
    <source>
        <dbReference type="ARBA" id="ARBA00022741"/>
    </source>
</evidence>
<evidence type="ECO:0000256" key="1">
    <source>
        <dbReference type="ARBA" id="ARBA00000642"/>
    </source>
</evidence>
<protein>
    <recommendedName>
        <fullName evidence="2">phosphoglycerate kinase</fullName>
        <ecNumber evidence="2">2.7.2.3</ecNumber>
    </recommendedName>
</protein>
<evidence type="ECO:0000256" key="3">
    <source>
        <dbReference type="ARBA" id="ARBA00022679"/>
    </source>
</evidence>
<dbReference type="AlphaFoldDB" id="A0A381Z063"/>
<evidence type="ECO:0000256" key="5">
    <source>
        <dbReference type="ARBA" id="ARBA00022777"/>
    </source>
</evidence>
<dbReference type="FunFam" id="3.40.50.1260:FF:000001">
    <property type="entry name" value="Phosphoglycerate kinase"/>
    <property type="match status" value="1"/>
</dbReference>
<dbReference type="GO" id="GO:0005524">
    <property type="term" value="F:ATP binding"/>
    <property type="evidence" value="ECO:0007669"/>
    <property type="project" value="UniProtKB-KW"/>
</dbReference>
<organism evidence="7">
    <name type="scientific">marine metagenome</name>
    <dbReference type="NCBI Taxonomy" id="408172"/>
    <lineage>
        <taxon>unclassified sequences</taxon>
        <taxon>metagenomes</taxon>
        <taxon>ecological metagenomes</taxon>
    </lineage>
</organism>
<dbReference type="GO" id="GO:0043531">
    <property type="term" value="F:ADP binding"/>
    <property type="evidence" value="ECO:0007669"/>
    <property type="project" value="TreeGrafter"/>
</dbReference>
<dbReference type="InterPro" id="IPR001576">
    <property type="entry name" value="Phosphoglycerate_kinase"/>
</dbReference>
<proteinExistence type="inferred from homology"/>
<keyword evidence="5" id="KW-0418">Kinase</keyword>
<accession>A0A381Z063</accession>
<dbReference type="InterPro" id="IPR015824">
    <property type="entry name" value="Phosphoglycerate_kinase_N"/>
</dbReference>
<keyword evidence="4" id="KW-0547">Nucleotide-binding</keyword>
<dbReference type="GO" id="GO:0005829">
    <property type="term" value="C:cytosol"/>
    <property type="evidence" value="ECO:0007669"/>
    <property type="project" value="TreeGrafter"/>
</dbReference>
<keyword evidence="3" id="KW-0808">Transferase</keyword>
<dbReference type="InterPro" id="IPR036043">
    <property type="entry name" value="Phosphoglycerate_kinase_sf"/>
</dbReference>
<evidence type="ECO:0000256" key="6">
    <source>
        <dbReference type="ARBA" id="ARBA00022840"/>
    </source>
</evidence>
<dbReference type="SUPFAM" id="SSF53748">
    <property type="entry name" value="Phosphoglycerate kinase"/>
    <property type="match status" value="1"/>
</dbReference>
<evidence type="ECO:0000256" key="2">
    <source>
        <dbReference type="ARBA" id="ARBA00013061"/>
    </source>
</evidence>
<sequence length="387" mass="41408">MPPHIPQMQNIDLQKLRTLIRLDLNVPIDDGVITSEARIHAALPTIEMALEKDAKVALLSHLGRPDPAALDGSYSLEPVAIKLQELIGRPVHFLTDWVNGIDYSDDAIILCENTRYHSGEKTNDDTLSQQIANLCDVFVMDAFGAAHRQHASTYGAAQFAPNACIGPLMTKEIESLNQGLSDPEKPLVAIIGGAKVSSKLGVIEALCKICDHIIVGGGIANTFLMAQGLQTGNSLIEPEMIDAAKRILNMDQVNVPMPTDVRVGNVFSNETEANIKPIGAIAAEDVILDIGPATEKIYTEIIKTANTIIWNGPVGVFEFAQFSHGTRALAAAIKDNPGHTIVGGGDTVAVVEQYDMVGSISYISTGGGAFLEFIKSGTLPILDLLKN</sequence>
<dbReference type="PANTHER" id="PTHR11406">
    <property type="entry name" value="PHOSPHOGLYCERATE KINASE"/>
    <property type="match status" value="1"/>
</dbReference>
<dbReference type="HAMAP" id="MF_00145">
    <property type="entry name" value="Phosphoglyc_kinase"/>
    <property type="match status" value="1"/>
</dbReference>
<dbReference type="PRINTS" id="PR00477">
    <property type="entry name" value="PHGLYCKINASE"/>
</dbReference>
<dbReference type="PANTHER" id="PTHR11406:SF23">
    <property type="entry name" value="PHOSPHOGLYCERATE KINASE 1, CHLOROPLASTIC-RELATED"/>
    <property type="match status" value="1"/>
</dbReference>
<dbReference type="EC" id="2.7.2.3" evidence="2"/>